<dbReference type="EMBL" id="FZMO01000064">
    <property type="protein sequence ID" value="SNQ46795.1"/>
    <property type="molecule type" value="Genomic_DNA"/>
</dbReference>
<organism evidence="2 3">
    <name type="scientific">Frankia canadensis</name>
    <dbReference type="NCBI Taxonomy" id="1836972"/>
    <lineage>
        <taxon>Bacteria</taxon>
        <taxon>Bacillati</taxon>
        <taxon>Actinomycetota</taxon>
        <taxon>Actinomycetes</taxon>
        <taxon>Frankiales</taxon>
        <taxon>Frankiaceae</taxon>
        <taxon>Frankia</taxon>
    </lineage>
</organism>
<feature type="compositionally biased region" description="Basic and acidic residues" evidence="1">
    <location>
        <begin position="1"/>
        <end position="11"/>
    </location>
</feature>
<dbReference type="Proteomes" id="UP000234331">
    <property type="component" value="Unassembled WGS sequence"/>
</dbReference>
<feature type="region of interest" description="Disordered" evidence="1">
    <location>
        <begin position="1"/>
        <end position="37"/>
    </location>
</feature>
<protein>
    <submittedName>
        <fullName evidence="2">Uncharacterized protein</fullName>
    </submittedName>
</protein>
<reference evidence="2 3" key="1">
    <citation type="submission" date="2017-06" db="EMBL/GenBank/DDBJ databases">
        <authorList>
            <person name="Kim H.J."/>
            <person name="Triplett B.A."/>
        </authorList>
    </citation>
    <scope>NUCLEOTIDE SEQUENCE [LARGE SCALE GENOMIC DNA]</scope>
    <source>
        <strain evidence="2">FRACA_ARgP5</strain>
    </source>
</reference>
<evidence type="ECO:0000313" key="2">
    <source>
        <dbReference type="EMBL" id="SNQ46795.1"/>
    </source>
</evidence>
<sequence>MKLRELHDRQRVVPAAHLPPACRRYPPRSGHASVDAENDQLGLSTTKWPWAPHVGGQGHAVTHRNPDIYVVYMLHSAPLRRAENSDKGTLSST</sequence>
<name>A0A2I2KMA4_9ACTN</name>
<evidence type="ECO:0000256" key="1">
    <source>
        <dbReference type="SAM" id="MobiDB-lite"/>
    </source>
</evidence>
<dbReference type="OrthoDB" id="9996803at2"/>
<gene>
    <name evidence="2" type="ORF">FRACA_1560005</name>
</gene>
<proteinExistence type="predicted"/>
<accession>A0A2I2KMA4</accession>
<keyword evidence="3" id="KW-1185">Reference proteome</keyword>
<dbReference type="AlphaFoldDB" id="A0A2I2KMA4"/>
<evidence type="ECO:0000313" key="3">
    <source>
        <dbReference type="Proteomes" id="UP000234331"/>
    </source>
</evidence>